<dbReference type="SUPFAM" id="SSF51206">
    <property type="entry name" value="cAMP-binding domain-like"/>
    <property type="match status" value="2"/>
</dbReference>
<feature type="compositionally biased region" description="Low complexity" evidence="1">
    <location>
        <begin position="434"/>
        <end position="443"/>
    </location>
</feature>
<keyword evidence="4" id="KW-1185">Reference proteome</keyword>
<dbReference type="EMBL" id="CP111015">
    <property type="protein sequence ID" value="WAR02778.1"/>
    <property type="molecule type" value="Genomic_DNA"/>
</dbReference>
<dbReference type="InterPro" id="IPR014710">
    <property type="entry name" value="RmlC-like_jellyroll"/>
</dbReference>
<accession>A0ABY7DYH7</accession>
<feature type="region of interest" description="Disordered" evidence="1">
    <location>
        <begin position="395"/>
        <end position="489"/>
    </location>
</feature>
<gene>
    <name evidence="3" type="ORF">MAR_009336</name>
</gene>
<proteinExistence type="predicted"/>
<feature type="region of interest" description="Disordered" evidence="1">
    <location>
        <begin position="572"/>
        <end position="595"/>
    </location>
</feature>
<evidence type="ECO:0000256" key="1">
    <source>
        <dbReference type="SAM" id="MobiDB-lite"/>
    </source>
</evidence>
<dbReference type="PROSITE" id="PS50042">
    <property type="entry name" value="CNMP_BINDING_3"/>
    <property type="match status" value="1"/>
</dbReference>
<dbReference type="InterPro" id="IPR018490">
    <property type="entry name" value="cNMP-bd_dom_sf"/>
</dbReference>
<dbReference type="Proteomes" id="UP001164746">
    <property type="component" value="Chromosome 4"/>
</dbReference>
<name>A0ABY7DYH7_MYAAR</name>
<feature type="domain" description="Cyclic nucleotide-binding" evidence="2">
    <location>
        <begin position="46"/>
        <end position="102"/>
    </location>
</feature>
<evidence type="ECO:0000313" key="3">
    <source>
        <dbReference type="EMBL" id="WAR02778.1"/>
    </source>
</evidence>
<feature type="compositionally biased region" description="Polar residues" evidence="1">
    <location>
        <begin position="471"/>
        <end position="487"/>
    </location>
</feature>
<feature type="compositionally biased region" description="Polar residues" evidence="1">
    <location>
        <begin position="404"/>
        <end position="426"/>
    </location>
</feature>
<dbReference type="Gene3D" id="2.60.120.10">
    <property type="entry name" value="Jelly Rolls"/>
    <property type="match status" value="2"/>
</dbReference>
<organism evidence="3 4">
    <name type="scientific">Mya arenaria</name>
    <name type="common">Soft-shell clam</name>
    <dbReference type="NCBI Taxonomy" id="6604"/>
    <lineage>
        <taxon>Eukaryota</taxon>
        <taxon>Metazoa</taxon>
        <taxon>Spiralia</taxon>
        <taxon>Lophotrochozoa</taxon>
        <taxon>Mollusca</taxon>
        <taxon>Bivalvia</taxon>
        <taxon>Autobranchia</taxon>
        <taxon>Heteroconchia</taxon>
        <taxon>Euheterodonta</taxon>
        <taxon>Imparidentia</taxon>
        <taxon>Neoheterodontei</taxon>
        <taxon>Myida</taxon>
        <taxon>Myoidea</taxon>
        <taxon>Myidae</taxon>
        <taxon>Mya</taxon>
    </lineage>
</organism>
<protein>
    <recommendedName>
        <fullName evidence="2">Cyclic nucleotide-binding domain-containing protein</fullName>
    </recommendedName>
</protein>
<dbReference type="InterPro" id="IPR000595">
    <property type="entry name" value="cNMP-bd_dom"/>
</dbReference>
<feature type="compositionally biased region" description="Polar residues" evidence="1">
    <location>
        <begin position="576"/>
        <end position="590"/>
    </location>
</feature>
<evidence type="ECO:0000313" key="4">
    <source>
        <dbReference type="Proteomes" id="UP001164746"/>
    </source>
</evidence>
<dbReference type="PANTHER" id="PTHR23011:SF28">
    <property type="entry name" value="CYCLIC NUCLEOTIDE-BINDING DOMAIN CONTAINING PROTEIN"/>
    <property type="match status" value="1"/>
</dbReference>
<reference evidence="3" key="1">
    <citation type="submission" date="2022-11" db="EMBL/GenBank/DDBJ databases">
        <title>Centuries of genome instability and evolution in soft-shell clam transmissible cancer (bioRxiv).</title>
        <authorList>
            <person name="Hart S.F.M."/>
            <person name="Yonemitsu M.A."/>
            <person name="Giersch R.M."/>
            <person name="Beal B.F."/>
            <person name="Arriagada G."/>
            <person name="Davis B.W."/>
            <person name="Ostrander E.A."/>
            <person name="Goff S.P."/>
            <person name="Metzger M.J."/>
        </authorList>
    </citation>
    <scope>NUCLEOTIDE SEQUENCE</scope>
    <source>
        <strain evidence="3">MELC-2E11</strain>
        <tissue evidence="3">Siphon/mantle</tissue>
    </source>
</reference>
<dbReference type="PANTHER" id="PTHR23011">
    <property type="entry name" value="CYCLIC NUCLEOTIDE-BINDING DOMAIN CONTAINING PROTEIN"/>
    <property type="match status" value="1"/>
</dbReference>
<sequence length="679" mass="78172">MALLYERVVNTVSKDPDLRTAAEIEQILPWFRKKSELFKSQKAAAGRSFGELALINTDCVRNASIIADETTDLIVVNRDLYNRSLKAFQEKEFNEKKRFVEEYPLFRNWQARYRRQLAMSLRKEKLTFDGILTKQGAPLDGICFLLSGQAKVIVDPLQHETQYADRFPLPDIAELEKVEARESIRREMNMSVPKVEEKRHIYGRPRSPSLVDRKRPHKTVEVCVIGAVEVIGDLEMTFGLSSYAQTTQCTQEADMFVLGQKNYERLIEKRNPQSVDMMRDSLHEKLKVRMSWTQEDELPLFRYFLYKLDERMRHESNRLRDFNRKRDTRENIDYWKSGKLFSGPLIDQFGPGSVFYTIRMRAKSRRVPVRAKIGASGFGITRALAANRNQSGAYLSRRPDLRGSSLNSNAQNGTVSNANNTVNGNIKSRHKYASSDSEGAGSESDSDMDTVDGPSGLRRSKVVCDGRGKSTHSSRPNRNQNTRSSCSVDEMMNREMHELALTHLESRIEQWHTRVNKMEEVRPSRQGRKHLVKLHRYSVEDSKKPLPGKKIILKPRARPKPTPLTLHLEAVKNAERGTTPSPTEEQSLSASRDLARGTVRDIESRDTWMDESEEFCRRSSIRRPQSSKFAASRPPVELRCRPKSARHYTVEEYASLKEELRRKQIAYKSLFIRSDTCFV</sequence>
<evidence type="ECO:0000259" key="2">
    <source>
        <dbReference type="PROSITE" id="PS50042"/>
    </source>
</evidence>